<dbReference type="RefSeq" id="WP_206966339.1">
    <property type="nucleotide sequence ID" value="NZ_JAFLRJ010000290.1"/>
</dbReference>
<evidence type="ECO:0000313" key="6">
    <source>
        <dbReference type="EMBL" id="MBO0515488.1"/>
    </source>
</evidence>
<dbReference type="PIRSF" id="PIRSF036625">
    <property type="entry name" value="GAF_ANTAR"/>
    <property type="match status" value="1"/>
</dbReference>
<evidence type="ECO:0000259" key="5">
    <source>
        <dbReference type="PROSITE" id="PS50921"/>
    </source>
</evidence>
<dbReference type="Proteomes" id="UP000664167">
    <property type="component" value="Unassembled WGS sequence"/>
</dbReference>
<proteinExistence type="predicted"/>
<keyword evidence="3" id="KW-0805">Transcription regulation</keyword>
<name>A0A939FBG3_9ACTN</name>
<keyword evidence="1" id="KW-0808">Transferase</keyword>
<reference evidence="6" key="1">
    <citation type="submission" date="2021-03" db="EMBL/GenBank/DDBJ databases">
        <title>Streptomyces poriferae sp. nov., a novel marine sponge-derived Actinobacteria species with anti-MRSA activity.</title>
        <authorList>
            <person name="Sandoval-Powers M."/>
            <person name="Kralova S."/>
            <person name="Nguyen G.-S."/>
            <person name="Fawwal D."/>
            <person name="Degnes K."/>
            <person name="Klinkenberg G."/>
            <person name="Sletta H."/>
            <person name="Wentzel A."/>
            <person name="Liles M.R."/>
        </authorList>
    </citation>
    <scope>NUCLEOTIDE SEQUENCE</scope>
    <source>
        <strain evidence="6">DSM 41794</strain>
    </source>
</reference>
<dbReference type="InterPro" id="IPR005561">
    <property type="entry name" value="ANTAR"/>
</dbReference>
<dbReference type="GO" id="GO:0003723">
    <property type="term" value="F:RNA binding"/>
    <property type="evidence" value="ECO:0007669"/>
    <property type="project" value="InterPro"/>
</dbReference>
<dbReference type="SUPFAM" id="SSF52172">
    <property type="entry name" value="CheY-like"/>
    <property type="match status" value="1"/>
</dbReference>
<keyword evidence="2" id="KW-0418">Kinase</keyword>
<dbReference type="EMBL" id="JAFLRJ010000290">
    <property type="protein sequence ID" value="MBO0515488.1"/>
    <property type="molecule type" value="Genomic_DNA"/>
</dbReference>
<accession>A0A939FBG3</accession>
<dbReference type="InterPro" id="IPR036388">
    <property type="entry name" value="WH-like_DNA-bd_sf"/>
</dbReference>
<evidence type="ECO:0000256" key="3">
    <source>
        <dbReference type="ARBA" id="ARBA00023015"/>
    </source>
</evidence>
<dbReference type="InterPro" id="IPR011006">
    <property type="entry name" value="CheY-like_superfamily"/>
</dbReference>
<dbReference type="Gene3D" id="1.10.10.10">
    <property type="entry name" value="Winged helix-like DNA-binding domain superfamily/Winged helix DNA-binding domain"/>
    <property type="match status" value="1"/>
</dbReference>
<dbReference type="Pfam" id="PF13185">
    <property type="entry name" value="GAF_2"/>
    <property type="match status" value="1"/>
</dbReference>
<evidence type="ECO:0000256" key="1">
    <source>
        <dbReference type="ARBA" id="ARBA00022679"/>
    </source>
</evidence>
<dbReference type="InterPro" id="IPR003018">
    <property type="entry name" value="GAF"/>
</dbReference>
<evidence type="ECO:0000256" key="4">
    <source>
        <dbReference type="ARBA" id="ARBA00023163"/>
    </source>
</evidence>
<dbReference type="InterPro" id="IPR012074">
    <property type="entry name" value="GAF_ANTAR"/>
</dbReference>
<evidence type="ECO:0000313" key="7">
    <source>
        <dbReference type="Proteomes" id="UP000664167"/>
    </source>
</evidence>
<sequence>MAENPDGLDFTTRPTTSADWRGLDAFLQDLTVRAVRAVDGADACSVTMNRDGRLVSAAGSDDEALKLDSLQYEADAGPCVCSVRDGRNQYAPDLAAEQRWSPYPEQAATYGIGSVLAAPLKVNATTLGALNLYAHHPRAFEPHEGSIGRLADQAAGAVAVAARIQEERTEADDLRAAMLSRAVIDQAIGIVMARRCCPEDEALATLR</sequence>
<organism evidence="6 7">
    <name type="scientific">Streptomyces beijiangensis</name>
    <dbReference type="NCBI Taxonomy" id="163361"/>
    <lineage>
        <taxon>Bacteria</taxon>
        <taxon>Bacillati</taxon>
        <taxon>Actinomycetota</taxon>
        <taxon>Actinomycetes</taxon>
        <taxon>Kitasatosporales</taxon>
        <taxon>Streptomycetaceae</taxon>
        <taxon>Streptomyces</taxon>
    </lineage>
</organism>
<keyword evidence="4" id="KW-0804">Transcription</keyword>
<dbReference type="SUPFAM" id="SSF55781">
    <property type="entry name" value="GAF domain-like"/>
    <property type="match status" value="1"/>
</dbReference>
<dbReference type="Pfam" id="PF03861">
    <property type="entry name" value="ANTAR"/>
    <property type="match status" value="1"/>
</dbReference>
<feature type="non-terminal residue" evidence="6">
    <location>
        <position position="207"/>
    </location>
</feature>
<comment type="caution">
    <text evidence="6">The sequence shown here is derived from an EMBL/GenBank/DDBJ whole genome shotgun (WGS) entry which is preliminary data.</text>
</comment>
<dbReference type="PROSITE" id="PS50921">
    <property type="entry name" value="ANTAR"/>
    <property type="match status" value="1"/>
</dbReference>
<dbReference type="InterPro" id="IPR029016">
    <property type="entry name" value="GAF-like_dom_sf"/>
</dbReference>
<dbReference type="Gene3D" id="3.30.450.40">
    <property type="match status" value="1"/>
</dbReference>
<feature type="domain" description="ANTAR" evidence="5">
    <location>
        <begin position="164"/>
        <end position="207"/>
    </location>
</feature>
<dbReference type="AlphaFoldDB" id="A0A939FBG3"/>
<dbReference type="SMART" id="SM00065">
    <property type="entry name" value="GAF"/>
    <property type="match status" value="1"/>
</dbReference>
<dbReference type="GO" id="GO:0016301">
    <property type="term" value="F:kinase activity"/>
    <property type="evidence" value="ECO:0007669"/>
    <property type="project" value="UniProtKB-KW"/>
</dbReference>
<evidence type="ECO:0000256" key="2">
    <source>
        <dbReference type="ARBA" id="ARBA00022777"/>
    </source>
</evidence>
<protein>
    <submittedName>
        <fullName evidence="6">GAF and ANTAR domain-containing protein</fullName>
    </submittedName>
</protein>
<gene>
    <name evidence="6" type="ORF">J0695_27385</name>
</gene>
<keyword evidence="7" id="KW-1185">Reference proteome</keyword>